<feature type="compositionally biased region" description="Polar residues" evidence="1">
    <location>
        <begin position="212"/>
        <end position="235"/>
    </location>
</feature>
<feature type="compositionally biased region" description="Polar residues" evidence="1">
    <location>
        <begin position="350"/>
        <end position="359"/>
    </location>
</feature>
<organism evidence="2 3">
    <name type="scientific">Pyrenophora teres f. teres</name>
    <dbReference type="NCBI Taxonomy" id="97479"/>
    <lineage>
        <taxon>Eukaryota</taxon>
        <taxon>Fungi</taxon>
        <taxon>Dikarya</taxon>
        <taxon>Ascomycota</taxon>
        <taxon>Pezizomycotina</taxon>
        <taxon>Dothideomycetes</taxon>
        <taxon>Pleosporomycetidae</taxon>
        <taxon>Pleosporales</taxon>
        <taxon>Pleosporineae</taxon>
        <taxon>Pleosporaceae</taxon>
        <taxon>Pyrenophora</taxon>
    </lineage>
</organism>
<feature type="compositionally biased region" description="Low complexity" evidence="1">
    <location>
        <begin position="16"/>
        <end position="28"/>
    </location>
</feature>
<feature type="region of interest" description="Disordered" evidence="1">
    <location>
        <begin position="1"/>
        <end position="98"/>
    </location>
</feature>
<evidence type="ECO:0000313" key="3">
    <source>
        <dbReference type="Proteomes" id="UP000472372"/>
    </source>
</evidence>
<name>A0A6S6VJB8_9PLEO</name>
<protein>
    <submittedName>
        <fullName evidence="2">Uncharacterized protein</fullName>
    </submittedName>
</protein>
<evidence type="ECO:0000256" key="1">
    <source>
        <dbReference type="SAM" id="MobiDB-lite"/>
    </source>
</evidence>
<reference evidence="2" key="1">
    <citation type="submission" date="2021-02" db="EMBL/GenBank/DDBJ databases">
        <authorList>
            <person name="Syme A R."/>
            <person name="Syme A R."/>
            <person name="Moolhuijzen P."/>
        </authorList>
    </citation>
    <scope>NUCLEOTIDE SEQUENCE</scope>
    <source>
        <strain evidence="2">W1-1</strain>
    </source>
</reference>
<feature type="compositionally biased region" description="Basic and acidic residues" evidence="1">
    <location>
        <begin position="74"/>
        <end position="85"/>
    </location>
</feature>
<feature type="compositionally biased region" description="Basic and acidic residues" evidence="1">
    <location>
        <begin position="381"/>
        <end position="409"/>
    </location>
</feature>
<proteinExistence type="predicted"/>
<sequence>MPRQLPWTIKGAGRIQAKPAPARQAAKPHVSSAGIEDGFFDGTVLASGKGEGRATESDDDLPNFPSELATPRTKTGEKDALRERCGQSSSPPPVDEYEQPCIESMHKGVSRFDLRDDEWMMVEDEFLETAKLFTRHLHMAEYEKLKKTIEEKKKQAEMARPVVADAKLSTTAVMKEKARVQEQRQKRAIREVFATQNDEYEEEEAEVRDTIPTRTNASRTTSSFLISQNPLTSGPKQPPKLYEAQESDSEDLDAPRPLKRPASKTLTAPTTNRTHISSTPVEQPPELPTSTKTKACFVKPAPPSSVKKSRSRLRGATPFDMLDEYIPKKSPHLSPQSSAEGPTKPPVACHTSTSSTTLPSVGRSVDTRTSKIAYDVNVSKETTDRIAKRKAEREKQDKEKTRKEAKLDDIPTFLF</sequence>
<feature type="region of interest" description="Disordered" evidence="1">
    <location>
        <begin position="199"/>
        <end position="415"/>
    </location>
</feature>
<feature type="compositionally biased region" description="Polar residues" evidence="1">
    <location>
        <begin position="264"/>
        <end position="281"/>
    </location>
</feature>
<evidence type="ECO:0000313" key="2">
    <source>
        <dbReference type="EMBL" id="CAE7010611.1"/>
    </source>
</evidence>
<accession>A0A6S6VJB8</accession>
<dbReference type="Proteomes" id="UP000472372">
    <property type="component" value="Chromosome 2"/>
</dbReference>
<gene>
    <name evidence="2" type="ORF">PTTW11_02041</name>
</gene>
<dbReference type="AlphaFoldDB" id="A0A6S6VJB8"/>
<dbReference type="EMBL" id="HG992978">
    <property type="protein sequence ID" value="CAE7010611.1"/>
    <property type="molecule type" value="Genomic_DNA"/>
</dbReference>